<evidence type="ECO:0000313" key="2">
    <source>
        <dbReference type="Proteomes" id="UP001432027"/>
    </source>
</evidence>
<gene>
    <name evidence="1" type="ORF">PENTCL1PPCAC_27361</name>
</gene>
<keyword evidence="2" id="KW-1185">Reference proteome</keyword>
<dbReference type="Proteomes" id="UP001432027">
    <property type="component" value="Unassembled WGS sequence"/>
</dbReference>
<feature type="non-terminal residue" evidence="1">
    <location>
        <position position="1"/>
    </location>
</feature>
<proteinExistence type="predicted"/>
<name>A0AAV5UG06_9BILA</name>
<sequence>SANQETIVYFLSPEFVLTIDNEHRYATVLSDTTRFVVRDFTGNFTLVQPAVYATGFDSANCESCNPVFSARSEANAKASTFYINGPIATIDFGSMGEHSVTVTNREEYLPAVNFVGSEVYSSPG</sequence>
<dbReference type="EMBL" id="BTSX01000006">
    <property type="protein sequence ID" value="GMT05187.1"/>
    <property type="molecule type" value="Genomic_DNA"/>
</dbReference>
<organism evidence="1 2">
    <name type="scientific">Pristionchus entomophagus</name>
    <dbReference type="NCBI Taxonomy" id="358040"/>
    <lineage>
        <taxon>Eukaryota</taxon>
        <taxon>Metazoa</taxon>
        <taxon>Ecdysozoa</taxon>
        <taxon>Nematoda</taxon>
        <taxon>Chromadorea</taxon>
        <taxon>Rhabditida</taxon>
        <taxon>Rhabditina</taxon>
        <taxon>Diplogasteromorpha</taxon>
        <taxon>Diplogasteroidea</taxon>
        <taxon>Neodiplogasteridae</taxon>
        <taxon>Pristionchus</taxon>
    </lineage>
</organism>
<evidence type="ECO:0000313" key="1">
    <source>
        <dbReference type="EMBL" id="GMT05187.1"/>
    </source>
</evidence>
<dbReference type="AlphaFoldDB" id="A0AAV5UG06"/>
<reference evidence="1" key="1">
    <citation type="submission" date="2023-10" db="EMBL/GenBank/DDBJ databases">
        <title>Genome assembly of Pristionchus species.</title>
        <authorList>
            <person name="Yoshida K."/>
            <person name="Sommer R.J."/>
        </authorList>
    </citation>
    <scope>NUCLEOTIDE SEQUENCE</scope>
    <source>
        <strain evidence="1">RS0144</strain>
    </source>
</reference>
<comment type="caution">
    <text evidence="1">The sequence shown here is derived from an EMBL/GenBank/DDBJ whole genome shotgun (WGS) entry which is preliminary data.</text>
</comment>
<evidence type="ECO:0008006" key="3">
    <source>
        <dbReference type="Google" id="ProtNLM"/>
    </source>
</evidence>
<accession>A0AAV5UG06</accession>
<protein>
    <recommendedName>
        <fullName evidence="3">IgGFc-binding protein N-terminal domain-containing protein</fullName>
    </recommendedName>
</protein>
<feature type="non-terminal residue" evidence="1">
    <location>
        <position position="124"/>
    </location>
</feature>